<feature type="unsure residue" description="I or L" evidence="3">
    <location>
        <position position="250"/>
    </location>
</feature>
<dbReference type="AlphaFoldDB" id="A0AAD7TLG9"/>
<dbReference type="EMBL" id="JAPEVG010000316">
    <property type="protein sequence ID" value="KAJ8468882.1"/>
    <property type="molecule type" value="Genomic_DNA"/>
</dbReference>
<organism evidence="3 4">
    <name type="scientific">Trametes cubensis</name>
    <dbReference type="NCBI Taxonomy" id="1111947"/>
    <lineage>
        <taxon>Eukaryota</taxon>
        <taxon>Fungi</taxon>
        <taxon>Dikarya</taxon>
        <taxon>Basidiomycota</taxon>
        <taxon>Agaricomycotina</taxon>
        <taxon>Agaricomycetes</taxon>
        <taxon>Polyporales</taxon>
        <taxon>Polyporaceae</taxon>
        <taxon>Trametes</taxon>
    </lineage>
</organism>
<dbReference type="PANTHER" id="PTHR38248">
    <property type="entry name" value="FUNK1 6"/>
    <property type="match status" value="1"/>
</dbReference>
<feature type="region of interest" description="Disordered" evidence="1">
    <location>
        <begin position="1"/>
        <end position="28"/>
    </location>
</feature>
<feature type="region of interest" description="Disordered" evidence="1">
    <location>
        <begin position="437"/>
        <end position="507"/>
    </location>
</feature>
<proteinExistence type="predicted"/>
<protein>
    <recommendedName>
        <fullName evidence="2">Fungal-type protein kinase domain-containing protein</fullName>
    </recommendedName>
</protein>
<feature type="compositionally biased region" description="Polar residues" evidence="1">
    <location>
        <begin position="745"/>
        <end position="755"/>
    </location>
</feature>
<name>A0AAD7TLG9_9APHY</name>
<keyword evidence="4" id="KW-1185">Reference proteome</keyword>
<feature type="region of interest" description="Disordered" evidence="1">
    <location>
        <begin position="818"/>
        <end position="885"/>
    </location>
</feature>
<feature type="compositionally biased region" description="Basic and acidic residues" evidence="1">
    <location>
        <begin position="825"/>
        <end position="839"/>
    </location>
</feature>
<feature type="region of interest" description="Disordered" evidence="1">
    <location>
        <begin position="744"/>
        <end position="773"/>
    </location>
</feature>
<dbReference type="Gene3D" id="1.10.510.10">
    <property type="entry name" value="Transferase(Phosphotransferase) domain 1"/>
    <property type="match status" value="1"/>
</dbReference>
<dbReference type="GO" id="GO:0004672">
    <property type="term" value="F:protein kinase activity"/>
    <property type="evidence" value="ECO:0007669"/>
    <property type="project" value="InterPro"/>
</dbReference>
<gene>
    <name evidence="3" type="ORF">ONZ51_g9358</name>
</gene>
<dbReference type="InterPro" id="IPR040976">
    <property type="entry name" value="Pkinase_fungal"/>
</dbReference>
<dbReference type="SUPFAM" id="SSF56112">
    <property type="entry name" value="Protein kinase-like (PK-like)"/>
    <property type="match status" value="1"/>
</dbReference>
<evidence type="ECO:0000256" key="1">
    <source>
        <dbReference type="SAM" id="MobiDB-lite"/>
    </source>
</evidence>
<feature type="compositionally biased region" description="Low complexity" evidence="1">
    <location>
        <begin position="459"/>
        <end position="469"/>
    </location>
</feature>
<dbReference type="PANTHER" id="PTHR38248:SF2">
    <property type="entry name" value="FUNK1 11"/>
    <property type="match status" value="1"/>
</dbReference>
<reference evidence="3" key="1">
    <citation type="submission" date="2022-11" db="EMBL/GenBank/DDBJ databases">
        <title>Genome Sequence of Cubamyces cubensis.</title>
        <authorList>
            <person name="Buettner E."/>
        </authorList>
    </citation>
    <scope>NUCLEOTIDE SEQUENCE</scope>
    <source>
        <strain evidence="3">MPL-01</strain>
    </source>
</reference>
<dbReference type="InterPro" id="IPR011009">
    <property type="entry name" value="Kinase-like_dom_sf"/>
</dbReference>
<dbReference type="Pfam" id="PF17667">
    <property type="entry name" value="Pkinase_fungal"/>
    <property type="match status" value="1"/>
</dbReference>
<sequence>MAGVANQDTPHKDRTVAGTGPHTAGARSIRKPVLQEFRQRLVQEMTHRSVPLPLDAFLDRFFPLPPNQRPKRSTATLRNKLSTLDDAGIGGWKEDAIADTFTTIVNDHKLAPGLRLALSQDRFDANDPSHQKIDGAFFPHAVAPTDGEPHWAEQIVPVEFKRGETKYDPFEDNVKKALDPDAQSRKNVRSQIIGYAETIFEQRPRTHLFMLFVIGRNFRVMRWDRSGVVVTPLTDYVLEPERLHQVLWRLGRASKAQLGLDPTATLVKPGSAHYKLMDKLGKKVASDLVAQRDIAVAKGAENNMFAYVREMFSKSLVKGWPRWKLSVPQSDGTMRYFLVGKPTVTAQSLVGRATQGYVAVDLLAKERKKQLVWLKDAWRTFYELVEAEGVVLEQLKREGVPFIPTVVCHGDLPGQATVTPDVWDENRKAAEKLQECAAGNKQETAAHSPRVRPDHIHRASATAPPSSSAEAVIPAGPSSGLKRPREEDDQEEIPPPPRGVEGSDVDSVEDKCPLRRHIHYRIVVEEVALKLEQFEDGHHLVSVIYDCVKAHQRAAKLGILHRDISGGNILIYPQVIDDPEPKGKLPDSNNSKNKIVALNGLLTDWELSKDVKVVPGRRRRARQPERTGTWQYMSVALINEPTKPVEIPDELEAFFNVLLYYAVRYLRSDCKDVPHYIEFYFEAFQIVQGRYQCGNLKNLTIASGDLYTSESTLSTLRFGSVLDYILLTILQWLNAHHVVRHHAQSHASSNVSGRNPRSMRRPKKSDDDDYSVKIAGSAPSKATLSEKTVIDAQNINQHDNMLALLLWCLDNDPRAGLPDDLDWPTDDKVPDRYPDDSQKRLPVAPSDLAAQDNDSSKRLKSNSGAAIPIQRTRPSKSYHSPIGTLDSGNNEEHFAACSARHALHHHASTWRDDLRVSPPEAVYVLEQVPNARTAWELQWASFEPKTKANEAKRGDPVLALAKSPYH</sequence>
<feature type="domain" description="Fungal-type protein kinase" evidence="2">
    <location>
        <begin position="180"/>
        <end position="660"/>
    </location>
</feature>
<evidence type="ECO:0000259" key="2">
    <source>
        <dbReference type="Pfam" id="PF17667"/>
    </source>
</evidence>
<evidence type="ECO:0000313" key="4">
    <source>
        <dbReference type="Proteomes" id="UP001215151"/>
    </source>
</evidence>
<dbReference type="Proteomes" id="UP001215151">
    <property type="component" value="Unassembled WGS sequence"/>
</dbReference>
<comment type="caution">
    <text evidence="3">The sequence shown here is derived from an EMBL/GenBank/DDBJ whole genome shotgun (WGS) entry which is preliminary data.</text>
</comment>
<evidence type="ECO:0000313" key="3">
    <source>
        <dbReference type="EMBL" id="KAJ8468882.1"/>
    </source>
</evidence>
<accession>A0AAD7TLG9</accession>
<dbReference type="InterPro" id="IPR008266">
    <property type="entry name" value="Tyr_kinase_AS"/>
</dbReference>
<dbReference type="PROSITE" id="PS00109">
    <property type="entry name" value="PROTEIN_KINASE_TYR"/>
    <property type="match status" value="1"/>
</dbReference>